<gene>
    <name evidence="2" type="ORF">DFP86_11827</name>
</gene>
<dbReference type="RefSeq" id="WP_133683789.1">
    <property type="nucleotide sequence ID" value="NZ_SNZP01000018.1"/>
</dbReference>
<dbReference type="AlphaFoldDB" id="A0A4R7AWT7"/>
<proteinExistence type="predicted"/>
<evidence type="ECO:0008006" key="4">
    <source>
        <dbReference type="Google" id="ProtNLM"/>
    </source>
</evidence>
<sequence length="196" mass="22159">MSLPRLFALLPLLALPAGAFATPQTETLVFLRHAEKQPDDLGQLTCQGLNRALALPPRLKTLFGNPDYLFAPNPGVPNHGFNYIRPLATIEPTAIQLRMPVNTHYGYDDLDGLMGELDQPRYRQSMVWIAWEHNMIEKLLKRMAARYPTSGIEIDKWPGKEFDRLAVVTLTRDGNTVRMGYRIQQQNLNGMAETCP</sequence>
<dbReference type="OrthoDB" id="7001291at2"/>
<comment type="caution">
    <text evidence="2">The sequence shown here is derived from an EMBL/GenBank/DDBJ whole genome shotgun (WGS) entry which is preliminary data.</text>
</comment>
<dbReference type="Proteomes" id="UP000295611">
    <property type="component" value="Unassembled WGS sequence"/>
</dbReference>
<reference evidence="2 3" key="1">
    <citation type="submission" date="2019-03" db="EMBL/GenBank/DDBJ databases">
        <title>Genomic Encyclopedia of Type Strains, Phase III (KMG-III): the genomes of soil and plant-associated and newly described type strains.</title>
        <authorList>
            <person name="Whitman W."/>
        </authorList>
    </citation>
    <scope>NUCLEOTIDE SEQUENCE [LARGE SCALE GENOMIC DNA]</scope>
    <source>
        <strain evidence="2 3">CECT 8976</strain>
    </source>
</reference>
<keyword evidence="1" id="KW-0732">Signal</keyword>
<evidence type="ECO:0000313" key="2">
    <source>
        <dbReference type="EMBL" id="TDR71616.1"/>
    </source>
</evidence>
<protein>
    <recommendedName>
        <fullName evidence="4">Histidine phosphatase family protein</fullName>
    </recommendedName>
</protein>
<name>A0A4R7AWT7_9NEIS</name>
<feature type="chain" id="PRO_5020254868" description="Histidine phosphatase family protein" evidence="1">
    <location>
        <begin position="22"/>
        <end position="196"/>
    </location>
</feature>
<evidence type="ECO:0000256" key="1">
    <source>
        <dbReference type="SAM" id="SignalP"/>
    </source>
</evidence>
<keyword evidence="3" id="KW-1185">Reference proteome</keyword>
<dbReference type="EMBL" id="SNZP01000018">
    <property type="protein sequence ID" value="TDR71616.1"/>
    <property type="molecule type" value="Genomic_DNA"/>
</dbReference>
<organism evidence="2 3">
    <name type="scientific">Paludibacterium purpuratum</name>
    <dbReference type="NCBI Taxonomy" id="1144873"/>
    <lineage>
        <taxon>Bacteria</taxon>
        <taxon>Pseudomonadati</taxon>
        <taxon>Pseudomonadota</taxon>
        <taxon>Betaproteobacteria</taxon>
        <taxon>Neisseriales</taxon>
        <taxon>Chromobacteriaceae</taxon>
        <taxon>Paludibacterium</taxon>
    </lineage>
</organism>
<accession>A0A4R7AWT7</accession>
<feature type="signal peptide" evidence="1">
    <location>
        <begin position="1"/>
        <end position="21"/>
    </location>
</feature>
<evidence type="ECO:0000313" key="3">
    <source>
        <dbReference type="Proteomes" id="UP000295611"/>
    </source>
</evidence>